<evidence type="ECO:0000256" key="7">
    <source>
        <dbReference type="SAM" id="Phobius"/>
    </source>
</evidence>
<feature type="transmembrane region" description="Helical" evidence="7">
    <location>
        <begin position="112"/>
        <end position="134"/>
    </location>
</feature>
<organism evidence="9 10">
    <name type="scientific">Cryobacterium adonitolivorans</name>
    <dbReference type="NCBI Taxonomy" id="1259189"/>
    <lineage>
        <taxon>Bacteria</taxon>
        <taxon>Bacillati</taxon>
        <taxon>Actinomycetota</taxon>
        <taxon>Actinomycetes</taxon>
        <taxon>Micrococcales</taxon>
        <taxon>Microbacteriaceae</taxon>
        <taxon>Cryobacterium</taxon>
    </lineage>
</organism>
<dbReference type="AlphaFoldDB" id="A0A4V6QGR1"/>
<protein>
    <submittedName>
        <fullName evidence="9">MFS transporter</fullName>
    </submittedName>
</protein>
<reference evidence="9 10" key="1">
    <citation type="submission" date="2019-03" db="EMBL/GenBank/DDBJ databases">
        <title>Genomics of glacier-inhabiting Cryobacterium strains.</title>
        <authorList>
            <person name="Liu Q."/>
            <person name="Xin Y.-H."/>
        </authorList>
    </citation>
    <scope>NUCLEOTIDE SEQUENCE [LARGE SCALE GENOMIC DNA]</scope>
    <source>
        <strain evidence="9 10">RHLS22-1</strain>
    </source>
</reference>
<dbReference type="EMBL" id="SOFL01000033">
    <property type="protein sequence ID" value="TFC01681.1"/>
    <property type="molecule type" value="Genomic_DNA"/>
</dbReference>
<sequence>MAAYTLPENRTAPPPTASWLPLIVVVLTQIQASFAVNALTVSMQGITTDLDTPATSVGTAITAGTFAMAAFILLGAKVGAKFGSRRVFQIAVVIHGLAMAAVALSVSPAMLFVAQAASGAVIALIAPALVVFIAANFHGNQQAKAIGYLAAAIPAAGVLALLIAGTFASTIGWRYSFALIVVLAGVNLLLSFRLKVVPPQTEVTIDWVGALLAAGSIILLSFGFSGLNTWGVVLATDAAPFNILGVSPAPVLIILGAIIGQAFFVWLRRRRAAHRAQIFDLEVLKSASEKATTFAMAAMLFVGTAANFLIPLYIQIVQGRSSFQTSIAIIPYTLSIFIASTLVATLYRRYPPHTIARVGFVVVAFGLTLLAFTIRNEWEQFVVILGLIILGLGQGAIVALVFNTLLSAAPKRLAGDVGAWRGLVHNISGSVGIAVASVFAVGLLSALVNTSVAESPTLPPELTAQVPLDSVNFVTNERLEEVLSETTATSEQVEEAVQINADARLRALQISLLGLAGIALLAIIPAGRMPDYRPGDIPPVLSSGAEPDPEEATGTDSDGAASHPAASHAAEPHPAEPHPPEHPAPRHAAGE</sequence>
<feature type="transmembrane region" description="Helical" evidence="7">
    <location>
        <begin position="87"/>
        <end position="106"/>
    </location>
</feature>
<dbReference type="GO" id="GO:0005886">
    <property type="term" value="C:plasma membrane"/>
    <property type="evidence" value="ECO:0007669"/>
    <property type="project" value="UniProtKB-SubCell"/>
</dbReference>
<feature type="domain" description="Major facilitator superfamily (MFS) profile" evidence="8">
    <location>
        <begin position="21"/>
        <end position="463"/>
    </location>
</feature>
<feature type="transmembrane region" description="Helical" evidence="7">
    <location>
        <begin position="423"/>
        <end position="448"/>
    </location>
</feature>
<feature type="transmembrane region" description="Helical" evidence="7">
    <location>
        <begin position="380"/>
        <end position="402"/>
    </location>
</feature>
<dbReference type="CDD" id="cd17321">
    <property type="entry name" value="MFS_MMR_MDR_like"/>
    <property type="match status" value="1"/>
</dbReference>
<evidence type="ECO:0000256" key="4">
    <source>
        <dbReference type="ARBA" id="ARBA00022989"/>
    </source>
</evidence>
<feature type="transmembrane region" description="Helical" evidence="7">
    <location>
        <begin position="507"/>
        <end position="524"/>
    </location>
</feature>
<evidence type="ECO:0000256" key="2">
    <source>
        <dbReference type="ARBA" id="ARBA00022448"/>
    </source>
</evidence>
<dbReference type="SUPFAM" id="SSF103473">
    <property type="entry name" value="MFS general substrate transporter"/>
    <property type="match status" value="2"/>
</dbReference>
<feature type="transmembrane region" description="Helical" evidence="7">
    <location>
        <begin position="247"/>
        <end position="267"/>
    </location>
</feature>
<proteinExistence type="predicted"/>
<evidence type="ECO:0000313" key="9">
    <source>
        <dbReference type="EMBL" id="TFC01681.1"/>
    </source>
</evidence>
<keyword evidence="5 7" id="KW-0472">Membrane</keyword>
<gene>
    <name evidence="9" type="ORF">E3O42_09945</name>
</gene>
<evidence type="ECO:0000256" key="3">
    <source>
        <dbReference type="ARBA" id="ARBA00022692"/>
    </source>
</evidence>
<feature type="compositionally biased region" description="Basic and acidic residues" evidence="6">
    <location>
        <begin position="570"/>
        <end position="591"/>
    </location>
</feature>
<dbReference type="Gene3D" id="1.20.1250.20">
    <property type="entry name" value="MFS general substrate transporter like domains"/>
    <property type="match status" value="2"/>
</dbReference>
<feature type="compositionally biased region" description="Low complexity" evidence="6">
    <location>
        <begin position="560"/>
        <end position="569"/>
    </location>
</feature>
<feature type="transmembrane region" description="Helical" evidence="7">
    <location>
        <begin position="173"/>
        <end position="192"/>
    </location>
</feature>
<comment type="subcellular location">
    <subcellularLocation>
        <location evidence="1">Cell membrane</location>
        <topology evidence="1">Multi-pass membrane protein</topology>
    </subcellularLocation>
</comment>
<evidence type="ECO:0000259" key="8">
    <source>
        <dbReference type="PROSITE" id="PS50850"/>
    </source>
</evidence>
<accession>A0A4V6QGR1</accession>
<keyword evidence="3 7" id="KW-0812">Transmembrane</keyword>
<dbReference type="RefSeq" id="WP_134453783.1">
    <property type="nucleotide sequence ID" value="NZ_SOFL01000033.1"/>
</dbReference>
<dbReference type="Pfam" id="PF07690">
    <property type="entry name" value="MFS_1"/>
    <property type="match status" value="1"/>
</dbReference>
<evidence type="ECO:0000313" key="10">
    <source>
        <dbReference type="Proteomes" id="UP000297907"/>
    </source>
</evidence>
<dbReference type="PANTHER" id="PTHR42718:SF9">
    <property type="entry name" value="MAJOR FACILITATOR SUPERFAMILY MULTIDRUG TRANSPORTER MFSC"/>
    <property type="match status" value="1"/>
</dbReference>
<evidence type="ECO:0000256" key="5">
    <source>
        <dbReference type="ARBA" id="ARBA00023136"/>
    </source>
</evidence>
<keyword evidence="2" id="KW-0813">Transport</keyword>
<comment type="caution">
    <text evidence="9">The sequence shown here is derived from an EMBL/GenBank/DDBJ whole genome shotgun (WGS) entry which is preliminary data.</text>
</comment>
<feature type="transmembrane region" description="Helical" evidence="7">
    <location>
        <begin position="146"/>
        <end position="167"/>
    </location>
</feature>
<name>A0A4V6QGR1_9MICO</name>
<keyword evidence="4 7" id="KW-1133">Transmembrane helix</keyword>
<dbReference type="PROSITE" id="PS50850">
    <property type="entry name" value="MFS"/>
    <property type="match status" value="1"/>
</dbReference>
<feature type="transmembrane region" description="Helical" evidence="7">
    <location>
        <begin position="294"/>
        <end position="314"/>
    </location>
</feature>
<dbReference type="OrthoDB" id="5315310at2"/>
<feature type="transmembrane region" description="Helical" evidence="7">
    <location>
        <begin position="326"/>
        <end position="347"/>
    </location>
</feature>
<dbReference type="GO" id="GO:0022857">
    <property type="term" value="F:transmembrane transporter activity"/>
    <property type="evidence" value="ECO:0007669"/>
    <property type="project" value="InterPro"/>
</dbReference>
<dbReference type="InterPro" id="IPR020846">
    <property type="entry name" value="MFS_dom"/>
</dbReference>
<keyword evidence="10" id="KW-1185">Reference proteome</keyword>
<feature type="transmembrane region" description="Helical" evidence="7">
    <location>
        <begin position="204"/>
        <end position="227"/>
    </location>
</feature>
<feature type="region of interest" description="Disordered" evidence="6">
    <location>
        <begin position="535"/>
        <end position="591"/>
    </location>
</feature>
<dbReference type="PANTHER" id="PTHR42718">
    <property type="entry name" value="MAJOR FACILITATOR SUPERFAMILY MULTIDRUG TRANSPORTER MFSC"/>
    <property type="match status" value="1"/>
</dbReference>
<evidence type="ECO:0000256" key="6">
    <source>
        <dbReference type="SAM" id="MobiDB-lite"/>
    </source>
</evidence>
<dbReference type="Proteomes" id="UP000297907">
    <property type="component" value="Unassembled WGS sequence"/>
</dbReference>
<feature type="transmembrane region" description="Helical" evidence="7">
    <location>
        <begin position="56"/>
        <end position="75"/>
    </location>
</feature>
<dbReference type="InterPro" id="IPR036259">
    <property type="entry name" value="MFS_trans_sf"/>
</dbReference>
<evidence type="ECO:0000256" key="1">
    <source>
        <dbReference type="ARBA" id="ARBA00004651"/>
    </source>
</evidence>
<feature type="transmembrane region" description="Helical" evidence="7">
    <location>
        <begin position="354"/>
        <end position="374"/>
    </location>
</feature>
<dbReference type="InterPro" id="IPR011701">
    <property type="entry name" value="MFS"/>
</dbReference>